<name>A0A1R4FN60_9MICC</name>
<protein>
    <submittedName>
        <fullName evidence="1">Uncharacterized protein</fullName>
    </submittedName>
</protein>
<accession>A0A1R4FN60</accession>
<evidence type="ECO:0000313" key="2">
    <source>
        <dbReference type="Proteomes" id="UP000195913"/>
    </source>
</evidence>
<reference evidence="1 2" key="1">
    <citation type="submission" date="2017-02" db="EMBL/GenBank/DDBJ databases">
        <authorList>
            <person name="Peterson S.W."/>
        </authorList>
    </citation>
    <scope>NUCLEOTIDE SEQUENCE [LARGE SCALE GENOMIC DNA]</scope>
    <source>
        <strain evidence="1 2">B Ar 00.02</strain>
    </source>
</reference>
<organism evidence="1 2">
    <name type="scientific">Arthrobacter rhombi</name>
    <dbReference type="NCBI Taxonomy" id="71253"/>
    <lineage>
        <taxon>Bacteria</taxon>
        <taxon>Bacillati</taxon>
        <taxon>Actinomycetota</taxon>
        <taxon>Actinomycetes</taxon>
        <taxon>Micrococcales</taxon>
        <taxon>Micrococcaceae</taxon>
        <taxon>Arthrobacter</taxon>
    </lineage>
</organism>
<keyword evidence="2" id="KW-1185">Reference proteome</keyword>
<dbReference type="Proteomes" id="UP000195913">
    <property type="component" value="Unassembled WGS sequence"/>
</dbReference>
<dbReference type="EMBL" id="FUHW01000020">
    <property type="protein sequence ID" value="SJM57227.1"/>
    <property type="molecule type" value="Genomic_DNA"/>
</dbReference>
<proteinExistence type="predicted"/>
<dbReference type="RefSeq" id="WP_086996214.1">
    <property type="nucleotide sequence ID" value="NZ_FUHW01000020.1"/>
</dbReference>
<gene>
    <name evidence="1" type="ORF">FM101_04830</name>
</gene>
<dbReference type="AlphaFoldDB" id="A0A1R4FN60"/>
<sequence>MAVGAIAGQLSAGSPAVPAEAQPAASTQLITEAVADCGVEDSLGVSVMDEGASLQLSTTGKESSGASYIEVVCVLKDLDVPDSVVARFGTTRALDGQQTAAWDGFTASWGYHPDTGLDIVVEPRPQD</sequence>
<evidence type="ECO:0000313" key="1">
    <source>
        <dbReference type="EMBL" id="SJM57227.1"/>
    </source>
</evidence>